<gene>
    <name evidence="2" type="ORF">DIJ64_12575</name>
</gene>
<reference evidence="2 3" key="1">
    <citation type="submission" date="2018-05" db="EMBL/GenBank/DDBJ databases">
        <title>Evolution of small genomes with special reference to Mycobacterium leprae.</title>
        <authorList>
            <person name="Mohanty P.S."/>
            <person name="Bansal A.K."/>
            <person name="Gupta U.D."/>
            <person name="Naaz F."/>
            <person name="Dwivedi V.D."/>
            <person name="Singh H."/>
            <person name="Gupta G."/>
            <person name="Sharma S."/>
            <person name="Arora M."/>
        </authorList>
    </citation>
    <scope>NUCLEOTIDE SEQUENCE [LARGE SCALE GENOMIC DNA]</scope>
    <source>
        <strain evidence="2 3">MRHRU-235-G</strain>
    </source>
</reference>
<protein>
    <submittedName>
        <fullName evidence="2">Uncharacterized protein</fullName>
    </submittedName>
</protein>
<organism evidence="2 3">
    <name type="scientific">Mycobacterium leprae</name>
    <dbReference type="NCBI Taxonomy" id="1769"/>
    <lineage>
        <taxon>Bacteria</taxon>
        <taxon>Bacillati</taxon>
        <taxon>Actinomycetota</taxon>
        <taxon>Actinomycetes</taxon>
        <taxon>Mycobacteriales</taxon>
        <taxon>Mycobacteriaceae</taxon>
        <taxon>Mycobacterium</taxon>
    </lineage>
</organism>
<accession>A0AAD0KWR7</accession>
<dbReference type="AlphaFoldDB" id="A0AAD0KWR7"/>
<evidence type="ECO:0000313" key="3">
    <source>
        <dbReference type="Proteomes" id="UP000249682"/>
    </source>
</evidence>
<evidence type="ECO:0000256" key="1">
    <source>
        <dbReference type="SAM" id="MobiDB-lite"/>
    </source>
</evidence>
<feature type="region of interest" description="Disordered" evidence="1">
    <location>
        <begin position="1"/>
        <end position="22"/>
    </location>
</feature>
<evidence type="ECO:0000313" key="2">
    <source>
        <dbReference type="EMBL" id="AWV48586.1"/>
    </source>
</evidence>
<name>A0AAD0KWR7_MYCLR</name>
<sequence>MLLANYEARDGTAHELHGRDGLGNLTHHPAEMRGHIVPELPKDTQRQIANHAPLATRRRPEPASWATGNVARFPAMLDTIHAS</sequence>
<dbReference type="Proteomes" id="UP000249682">
    <property type="component" value="Chromosome"/>
</dbReference>
<dbReference type="EMBL" id="CP029543">
    <property type="protein sequence ID" value="AWV48586.1"/>
    <property type="molecule type" value="Genomic_DNA"/>
</dbReference>
<feature type="compositionally biased region" description="Basic and acidic residues" evidence="1">
    <location>
        <begin position="7"/>
        <end position="20"/>
    </location>
</feature>
<proteinExistence type="predicted"/>